<dbReference type="Pfam" id="PF08447">
    <property type="entry name" value="PAS_3"/>
    <property type="match status" value="1"/>
</dbReference>
<evidence type="ECO:0000259" key="1">
    <source>
        <dbReference type="Pfam" id="PF08447"/>
    </source>
</evidence>
<dbReference type="NCBIfam" id="TIGR00229">
    <property type="entry name" value="sensory_box"/>
    <property type="match status" value="1"/>
</dbReference>
<evidence type="ECO:0000313" key="2">
    <source>
        <dbReference type="EMBL" id="TWI11831.1"/>
    </source>
</evidence>
<feature type="domain" description="PAS fold-3" evidence="1">
    <location>
        <begin position="47"/>
        <end position="127"/>
    </location>
</feature>
<evidence type="ECO:0000313" key="3">
    <source>
        <dbReference type="Proteomes" id="UP000319848"/>
    </source>
</evidence>
<dbReference type="SUPFAM" id="SSF55785">
    <property type="entry name" value="PYP-like sensor domain (PAS domain)"/>
    <property type="match status" value="1"/>
</dbReference>
<dbReference type="InterPro" id="IPR000014">
    <property type="entry name" value="PAS"/>
</dbReference>
<dbReference type="EMBL" id="VLKQ01000008">
    <property type="protein sequence ID" value="TWI11831.1"/>
    <property type="molecule type" value="Genomic_DNA"/>
</dbReference>
<dbReference type="AlphaFoldDB" id="V6S2I4"/>
<protein>
    <submittedName>
        <fullName evidence="2">PAS domain S-box-containing protein</fullName>
    </submittedName>
</protein>
<reference evidence="2 3" key="1">
    <citation type="journal article" date="2015" name="Stand. Genomic Sci.">
        <title>Genomic Encyclopedia of Bacterial and Archaeal Type Strains, Phase III: the genomes of soil and plant-associated and newly described type strains.</title>
        <authorList>
            <person name="Whitman W.B."/>
            <person name="Woyke T."/>
            <person name="Klenk H.P."/>
            <person name="Zhou Y."/>
            <person name="Lilburn T.G."/>
            <person name="Beck B.J."/>
            <person name="De Vos P."/>
            <person name="Vandamme P."/>
            <person name="Eisen J.A."/>
            <person name="Garrity G."/>
            <person name="Hugenholtz P."/>
            <person name="Kyrpides N.C."/>
        </authorList>
    </citation>
    <scope>NUCLEOTIDE SEQUENCE [LARGE SCALE GENOMIC DNA]</scope>
    <source>
        <strain evidence="2 3">CGMCC 1.7270</strain>
    </source>
</reference>
<sequence>MYFALDNELKIYFKMEVFERPIPIDKEVSWDKTKTIMSKTDRFGTIEYANEVFIDVCGYEDYELMSQPHNIIRHPDMPKVIFKVLWDNLKKGNNYHAIVKNMAKSGRYYWVITDFDISKDEKGNIVNYFARRKAVPQEVITKHIEPLYKRLLQIESASSMEASEKYLIGYLEEQNKTYVDFIMEIMSEHEKSVELQNAAAAATAEVKTEDKKGFFSKFFG</sequence>
<accession>V6S2I4</accession>
<dbReference type="Proteomes" id="UP000319848">
    <property type="component" value="Unassembled WGS sequence"/>
</dbReference>
<dbReference type="InterPro" id="IPR013655">
    <property type="entry name" value="PAS_fold_3"/>
</dbReference>
<proteinExistence type="predicted"/>
<dbReference type="CDD" id="cd00130">
    <property type="entry name" value="PAS"/>
    <property type="match status" value="1"/>
</dbReference>
<gene>
    <name evidence="2" type="ORF">IP98_02000</name>
</gene>
<organism evidence="2 3">
    <name type="scientific">Flavobacterium cauense R2A-7</name>
    <dbReference type="NCBI Taxonomy" id="1341154"/>
    <lineage>
        <taxon>Bacteria</taxon>
        <taxon>Pseudomonadati</taxon>
        <taxon>Bacteroidota</taxon>
        <taxon>Flavobacteriia</taxon>
        <taxon>Flavobacteriales</taxon>
        <taxon>Flavobacteriaceae</taxon>
        <taxon>Flavobacterium</taxon>
    </lineage>
</organism>
<name>V6S2I4_9FLAO</name>
<dbReference type="InterPro" id="IPR035965">
    <property type="entry name" value="PAS-like_dom_sf"/>
</dbReference>
<dbReference type="Gene3D" id="3.30.450.20">
    <property type="entry name" value="PAS domain"/>
    <property type="match status" value="1"/>
</dbReference>
<dbReference type="STRING" id="1341154.FCR2A7T_28930"/>
<keyword evidence="3" id="KW-1185">Reference proteome</keyword>
<comment type="caution">
    <text evidence="2">The sequence shown here is derived from an EMBL/GenBank/DDBJ whole genome shotgun (WGS) entry which is preliminary data.</text>
</comment>